<name>A0A0L0FAW3_9EUKA</name>
<proteinExistence type="predicted"/>
<sequence>GERLSERGLDHSFVSGMKNRSESMKNRSMRSVIPEQTIGQKYFEAYTFQHNRIFYSHISGFRQHA</sequence>
<dbReference type="EMBL" id="KQ245005">
    <property type="protein sequence ID" value="KNC73900.1"/>
    <property type="molecule type" value="Genomic_DNA"/>
</dbReference>
<feature type="non-terminal residue" evidence="2">
    <location>
        <position position="65"/>
    </location>
</feature>
<dbReference type="Proteomes" id="UP000054560">
    <property type="component" value="Unassembled WGS sequence"/>
</dbReference>
<reference evidence="2 3" key="1">
    <citation type="submission" date="2011-02" db="EMBL/GenBank/DDBJ databases">
        <title>The Genome Sequence of Sphaeroforma arctica JP610.</title>
        <authorList>
            <consortium name="The Broad Institute Genome Sequencing Platform"/>
            <person name="Russ C."/>
            <person name="Cuomo C."/>
            <person name="Young S.K."/>
            <person name="Zeng Q."/>
            <person name="Gargeya S."/>
            <person name="Alvarado L."/>
            <person name="Berlin A."/>
            <person name="Chapman S.B."/>
            <person name="Chen Z."/>
            <person name="Freedman E."/>
            <person name="Gellesch M."/>
            <person name="Goldberg J."/>
            <person name="Griggs A."/>
            <person name="Gujja S."/>
            <person name="Heilman E."/>
            <person name="Heiman D."/>
            <person name="Howarth C."/>
            <person name="Mehta T."/>
            <person name="Neiman D."/>
            <person name="Pearson M."/>
            <person name="Roberts A."/>
            <person name="Saif S."/>
            <person name="Shea T."/>
            <person name="Shenoy N."/>
            <person name="Sisk P."/>
            <person name="Stolte C."/>
            <person name="Sykes S."/>
            <person name="White J."/>
            <person name="Yandava C."/>
            <person name="Burger G."/>
            <person name="Gray M.W."/>
            <person name="Holland P.W.H."/>
            <person name="King N."/>
            <person name="Lang F.B.F."/>
            <person name="Roger A.J."/>
            <person name="Ruiz-Trillo I."/>
            <person name="Haas B."/>
            <person name="Nusbaum C."/>
            <person name="Birren B."/>
        </authorList>
    </citation>
    <scope>NUCLEOTIDE SEQUENCE [LARGE SCALE GENOMIC DNA]</scope>
    <source>
        <strain evidence="2 3">JP610</strain>
    </source>
</reference>
<evidence type="ECO:0000256" key="1">
    <source>
        <dbReference type="SAM" id="MobiDB-lite"/>
    </source>
</evidence>
<accession>A0A0L0FAW3</accession>
<dbReference type="RefSeq" id="XP_014147802.1">
    <property type="nucleotide sequence ID" value="XM_014292327.1"/>
</dbReference>
<evidence type="ECO:0000313" key="3">
    <source>
        <dbReference type="Proteomes" id="UP000054560"/>
    </source>
</evidence>
<dbReference type="GeneID" id="25914047"/>
<organism evidence="2 3">
    <name type="scientific">Sphaeroforma arctica JP610</name>
    <dbReference type="NCBI Taxonomy" id="667725"/>
    <lineage>
        <taxon>Eukaryota</taxon>
        <taxon>Ichthyosporea</taxon>
        <taxon>Ichthyophonida</taxon>
        <taxon>Sphaeroforma</taxon>
    </lineage>
</organism>
<feature type="non-terminal residue" evidence="2">
    <location>
        <position position="1"/>
    </location>
</feature>
<evidence type="ECO:0000313" key="2">
    <source>
        <dbReference type="EMBL" id="KNC73900.1"/>
    </source>
</evidence>
<feature type="compositionally biased region" description="Basic and acidic residues" evidence="1">
    <location>
        <begin position="1"/>
        <end position="10"/>
    </location>
</feature>
<gene>
    <name evidence="2" type="ORF">SARC_13543</name>
</gene>
<feature type="region of interest" description="Disordered" evidence="1">
    <location>
        <begin position="1"/>
        <end position="28"/>
    </location>
</feature>
<protein>
    <submittedName>
        <fullName evidence="2">Uncharacterized protein</fullName>
    </submittedName>
</protein>
<dbReference type="AlphaFoldDB" id="A0A0L0FAW3"/>
<keyword evidence="3" id="KW-1185">Reference proteome</keyword>